<keyword evidence="3" id="KW-0238">DNA-binding</keyword>
<dbReference type="GO" id="GO:0004519">
    <property type="term" value="F:endonuclease activity"/>
    <property type="evidence" value="ECO:0007669"/>
    <property type="project" value="UniProtKB-KW"/>
</dbReference>
<name>A0ABV1GHN7_9FIRM</name>
<comment type="similarity">
    <text evidence="1">Belongs to the type-I restriction system S methylase family.</text>
</comment>
<reference evidence="5 6" key="1">
    <citation type="submission" date="2024-03" db="EMBL/GenBank/DDBJ databases">
        <title>Human intestinal bacterial collection.</title>
        <authorList>
            <person name="Pauvert C."/>
            <person name="Hitch T.C.A."/>
            <person name="Clavel T."/>
        </authorList>
    </citation>
    <scope>NUCLEOTIDE SEQUENCE [LARGE SCALE GENOMIC DNA]</scope>
    <source>
        <strain evidence="5 6">CLA-JM-H11</strain>
    </source>
</reference>
<keyword evidence="6" id="KW-1185">Reference proteome</keyword>
<evidence type="ECO:0000259" key="4">
    <source>
        <dbReference type="Pfam" id="PF01420"/>
    </source>
</evidence>
<comment type="caution">
    <text evidence="5">The sequence shown here is derived from an EMBL/GenBank/DDBJ whole genome shotgun (WGS) entry which is preliminary data.</text>
</comment>
<dbReference type="PANTHER" id="PTHR30408">
    <property type="entry name" value="TYPE-1 RESTRICTION ENZYME ECOKI SPECIFICITY PROTEIN"/>
    <property type="match status" value="1"/>
</dbReference>
<keyword evidence="5" id="KW-0540">Nuclease</keyword>
<keyword evidence="2" id="KW-0680">Restriction system</keyword>
<dbReference type="SUPFAM" id="SSF116734">
    <property type="entry name" value="DNA methylase specificity domain"/>
    <property type="match status" value="2"/>
</dbReference>
<dbReference type="EMBL" id="JBBMFA010000106">
    <property type="protein sequence ID" value="MEQ2521381.1"/>
    <property type="molecule type" value="Genomic_DNA"/>
</dbReference>
<dbReference type="RefSeq" id="WP_349216861.1">
    <property type="nucleotide sequence ID" value="NZ_JBBMFA010000106.1"/>
</dbReference>
<evidence type="ECO:0000256" key="2">
    <source>
        <dbReference type="ARBA" id="ARBA00022747"/>
    </source>
</evidence>
<protein>
    <submittedName>
        <fullName evidence="5">Restriction endonuclease subunit S</fullName>
        <ecNumber evidence="5">3.1.21.-</ecNumber>
    </submittedName>
</protein>
<dbReference type="GO" id="GO:0016787">
    <property type="term" value="F:hydrolase activity"/>
    <property type="evidence" value="ECO:0007669"/>
    <property type="project" value="UniProtKB-KW"/>
</dbReference>
<evidence type="ECO:0000313" key="5">
    <source>
        <dbReference type="EMBL" id="MEQ2521381.1"/>
    </source>
</evidence>
<dbReference type="Pfam" id="PF01420">
    <property type="entry name" value="Methylase_S"/>
    <property type="match status" value="1"/>
</dbReference>
<evidence type="ECO:0000256" key="3">
    <source>
        <dbReference type="ARBA" id="ARBA00023125"/>
    </source>
</evidence>
<sequence length="394" mass="44098">MANVSSSNGLEKRPKLRFPGFDEPYKQCHIGDIYAERSQRGASDMELLSVTMNDGVMPRSEIEGKDNSSEDKSNYKVVLTGDMVYNSMRMWQGANGISPCNGIVSPAYTVLMPKIPISNGYFAAFFKSPNLINEFRKNSQGMTSDTWNLKYPQIETIKVCIPALSEQNRVADMLGTLERRIAKQAHLVDCLKKYKRGAIKSIFTQRVSFHAEKNKWESHKMSELITLQSGQDFAPTDFNEQGKGIPYMTGASCIVEGQTVVSRWTTVPRCFAYHGDTLLVCKGSGSGAVAFLSQDKVHIARQFMALRPHGGMTKEFCLYLTLHLSEKMKQSATGLIEGIDRKTVLNQRVFLPPIVEQERIVKFLSAIEKALITQEGVLKSLVSIKKGLMQQLFI</sequence>
<dbReference type="PANTHER" id="PTHR30408:SF12">
    <property type="entry name" value="TYPE I RESTRICTION ENZYME MJAVIII SPECIFICITY SUBUNIT"/>
    <property type="match status" value="1"/>
</dbReference>
<evidence type="ECO:0000313" key="6">
    <source>
        <dbReference type="Proteomes" id="UP001477672"/>
    </source>
</evidence>
<keyword evidence="5" id="KW-0255">Endonuclease</keyword>
<proteinExistence type="inferred from homology"/>
<dbReference type="InterPro" id="IPR052021">
    <property type="entry name" value="Type-I_RS_S_subunit"/>
</dbReference>
<keyword evidence="5" id="KW-0378">Hydrolase</keyword>
<organism evidence="5 6">
    <name type="scientific">Ruthenibacterium intestinale</name>
    <dbReference type="NCBI Taxonomy" id="3133163"/>
    <lineage>
        <taxon>Bacteria</taxon>
        <taxon>Bacillati</taxon>
        <taxon>Bacillota</taxon>
        <taxon>Clostridia</taxon>
        <taxon>Eubacteriales</taxon>
        <taxon>Oscillospiraceae</taxon>
        <taxon>Ruthenibacterium</taxon>
    </lineage>
</organism>
<dbReference type="InterPro" id="IPR000055">
    <property type="entry name" value="Restrct_endonuc_typeI_TRD"/>
</dbReference>
<dbReference type="Proteomes" id="UP001477672">
    <property type="component" value="Unassembled WGS sequence"/>
</dbReference>
<evidence type="ECO:0000256" key="1">
    <source>
        <dbReference type="ARBA" id="ARBA00010923"/>
    </source>
</evidence>
<feature type="domain" description="Type I restriction modification DNA specificity" evidence="4">
    <location>
        <begin position="215"/>
        <end position="374"/>
    </location>
</feature>
<gene>
    <name evidence="5" type="ORF">WMO24_13220</name>
</gene>
<dbReference type="EC" id="3.1.21.-" evidence="5"/>
<dbReference type="Gene3D" id="3.90.220.20">
    <property type="entry name" value="DNA methylase specificity domains"/>
    <property type="match status" value="2"/>
</dbReference>
<dbReference type="InterPro" id="IPR044946">
    <property type="entry name" value="Restrct_endonuc_typeI_TRD_sf"/>
</dbReference>
<accession>A0ABV1GHN7</accession>